<comment type="caution">
    <text evidence="2">The sequence shown here is derived from an EMBL/GenBank/DDBJ whole genome shotgun (WGS) entry which is preliminary data.</text>
</comment>
<keyword evidence="1" id="KW-0812">Transmembrane</keyword>
<keyword evidence="3" id="KW-1185">Reference proteome</keyword>
<name>A0A9W6FX41_9BACT</name>
<evidence type="ECO:0000313" key="3">
    <source>
        <dbReference type="Proteomes" id="UP001144372"/>
    </source>
</evidence>
<reference evidence="2" key="1">
    <citation type="submission" date="2022-12" db="EMBL/GenBank/DDBJ databases">
        <title>Reference genome sequencing for broad-spectrum identification of bacterial and archaeal isolates by mass spectrometry.</title>
        <authorList>
            <person name="Sekiguchi Y."/>
            <person name="Tourlousse D.M."/>
        </authorList>
    </citation>
    <scope>NUCLEOTIDE SEQUENCE</scope>
    <source>
        <strain evidence="2">ASRB1</strain>
    </source>
</reference>
<evidence type="ECO:0000313" key="2">
    <source>
        <dbReference type="EMBL" id="GLI36413.1"/>
    </source>
</evidence>
<feature type="transmembrane region" description="Helical" evidence="1">
    <location>
        <begin position="23"/>
        <end position="42"/>
    </location>
</feature>
<dbReference type="AlphaFoldDB" id="A0A9W6FX41"/>
<keyword evidence="1" id="KW-0472">Membrane</keyword>
<accession>A0A9W6FX41</accession>
<dbReference type="EMBL" id="BSDR01000001">
    <property type="protein sequence ID" value="GLI36413.1"/>
    <property type="molecule type" value="Genomic_DNA"/>
</dbReference>
<sequence length="52" mass="5393">MFILTGVPGIVGGGLVWSLLGNWPAILVYELILLCAMSVVIIKGGKASGRAH</sequence>
<evidence type="ECO:0000256" key="1">
    <source>
        <dbReference type="SAM" id="Phobius"/>
    </source>
</evidence>
<dbReference type="Proteomes" id="UP001144372">
    <property type="component" value="Unassembled WGS sequence"/>
</dbReference>
<keyword evidence="1" id="KW-1133">Transmembrane helix</keyword>
<proteinExistence type="predicted"/>
<protein>
    <submittedName>
        <fullName evidence="2">Uncharacterized protein</fullName>
    </submittedName>
</protein>
<organism evidence="2 3">
    <name type="scientific">Desulforhabdus amnigena</name>
    <dbReference type="NCBI Taxonomy" id="40218"/>
    <lineage>
        <taxon>Bacteria</taxon>
        <taxon>Pseudomonadati</taxon>
        <taxon>Thermodesulfobacteriota</taxon>
        <taxon>Syntrophobacteria</taxon>
        <taxon>Syntrophobacterales</taxon>
        <taxon>Syntrophobacteraceae</taxon>
        <taxon>Desulforhabdus</taxon>
    </lineage>
</organism>
<gene>
    <name evidence="2" type="ORF">DAMNIGENAA_38460</name>
</gene>